<name>L0RB34_9BACT</name>
<dbReference type="KEGG" id="dhy:DESAM_21136"/>
<dbReference type="Proteomes" id="UP000010808">
    <property type="component" value="Chromosome"/>
</dbReference>
<dbReference type="EMBL" id="FO203522">
    <property type="protein sequence ID" value="CCO23417.1"/>
    <property type="molecule type" value="Genomic_DNA"/>
</dbReference>
<protein>
    <submittedName>
        <fullName evidence="1">4-coumarate--CoA ligase</fullName>
        <ecNumber evidence="1">6.2.1.12</ecNumber>
    </submittedName>
</protein>
<evidence type="ECO:0000313" key="2">
    <source>
        <dbReference type="Proteomes" id="UP000010808"/>
    </source>
</evidence>
<gene>
    <name evidence="1" type="ORF">DESAM_21136</name>
</gene>
<dbReference type="AlphaFoldDB" id="L0RB34"/>
<dbReference type="GO" id="GO:0016207">
    <property type="term" value="F:4-coumarate-CoA ligase activity"/>
    <property type="evidence" value="ECO:0007669"/>
    <property type="project" value="UniProtKB-EC"/>
</dbReference>
<keyword evidence="2" id="KW-1185">Reference proteome</keyword>
<sequence length="389" mass="42593">MPAPITLTIEDIQEMISSVLLAEMDFQKRLNHTSGGRLDADFIPAAATVGKPEKTIARIARQFGLKNAQLITGLTVRDMAEQIISETGGRPEILTFFTSGSTGEPVPAPSAFADLEQEVHALAKLFPDRKKIISLVPRHHIYGFLFSILLPKALDIPVSCKAVLPSTDLIDNLKSGDLIIAFPLLWSKLETLELDFPANVCGVTSTGPCPAAVINSLRAKGLTRMTEVYGSSETGGVGYRHNPADFYTLMDHWKKLGNQSLIRSSSKKSEPVIYELQDSFKWQNSNHFTPLRRRDKAVQVAGINIYPSKVENFFNSLPQVESCSVRLMTHGEGDRLKIFIVPASDFNPAALESELRGAASLSLTPHEQPKAYTFGSALPASGMGKLTDW</sequence>
<dbReference type="PATRIC" id="fig|1121451.3.peg.1389"/>
<reference evidence="1 2" key="1">
    <citation type="submission" date="2012-10" db="EMBL/GenBank/DDBJ databases">
        <authorList>
            <person name="Genoscope - CEA"/>
        </authorList>
    </citation>
    <scope>NUCLEOTIDE SEQUENCE [LARGE SCALE GENOMIC DNA]</scope>
    <source>
        <strain evidence="2">AM13 / DSM 14728</strain>
    </source>
</reference>
<dbReference type="STRING" id="1121451.DESAM_21136"/>
<dbReference type="SUPFAM" id="SSF56801">
    <property type="entry name" value="Acetyl-CoA synthetase-like"/>
    <property type="match status" value="1"/>
</dbReference>
<dbReference type="EC" id="6.2.1.12" evidence="1"/>
<dbReference type="Gene3D" id="3.40.50.12780">
    <property type="entry name" value="N-terminal domain of ligase-like"/>
    <property type="match status" value="1"/>
</dbReference>
<dbReference type="HOGENOM" id="CLU_660180_0_0_7"/>
<keyword evidence="1" id="KW-0436">Ligase</keyword>
<organism evidence="1 2">
    <name type="scientific">Maridesulfovibrio hydrothermalis AM13 = DSM 14728</name>
    <dbReference type="NCBI Taxonomy" id="1121451"/>
    <lineage>
        <taxon>Bacteria</taxon>
        <taxon>Pseudomonadati</taxon>
        <taxon>Thermodesulfobacteriota</taxon>
        <taxon>Desulfovibrionia</taxon>
        <taxon>Desulfovibrionales</taxon>
        <taxon>Desulfovibrionaceae</taxon>
        <taxon>Maridesulfovibrio</taxon>
    </lineage>
</organism>
<accession>L0RB34</accession>
<dbReference type="InterPro" id="IPR042099">
    <property type="entry name" value="ANL_N_sf"/>
</dbReference>
<evidence type="ECO:0000313" key="1">
    <source>
        <dbReference type="EMBL" id="CCO23417.1"/>
    </source>
</evidence>
<dbReference type="Gene3D" id="3.30.300.30">
    <property type="match status" value="1"/>
</dbReference>
<dbReference type="eggNOG" id="COG0318">
    <property type="taxonomic scope" value="Bacteria"/>
</dbReference>
<dbReference type="RefSeq" id="WP_015336021.1">
    <property type="nucleotide sequence ID" value="NC_020055.1"/>
</dbReference>
<proteinExistence type="predicted"/>
<dbReference type="InterPro" id="IPR045851">
    <property type="entry name" value="AMP-bd_C_sf"/>
</dbReference>